<proteinExistence type="predicted"/>
<reference evidence="2" key="1">
    <citation type="submission" date="2016-11" db="UniProtKB">
        <authorList>
            <consortium name="WormBaseParasite"/>
        </authorList>
    </citation>
    <scope>IDENTIFICATION</scope>
    <source>
        <strain evidence="2">KR3021</strain>
    </source>
</reference>
<accession>A0AC35UCA1</accession>
<name>A0AC35UCA1_9BILA</name>
<dbReference type="WBParaSite" id="RSKR_0001018000.1">
    <property type="protein sequence ID" value="RSKR_0001018000.1"/>
    <property type="gene ID" value="RSKR_0001018000"/>
</dbReference>
<organism evidence="1 2">
    <name type="scientific">Rhabditophanes sp. KR3021</name>
    <dbReference type="NCBI Taxonomy" id="114890"/>
    <lineage>
        <taxon>Eukaryota</taxon>
        <taxon>Metazoa</taxon>
        <taxon>Ecdysozoa</taxon>
        <taxon>Nematoda</taxon>
        <taxon>Chromadorea</taxon>
        <taxon>Rhabditida</taxon>
        <taxon>Tylenchina</taxon>
        <taxon>Panagrolaimomorpha</taxon>
        <taxon>Strongyloidoidea</taxon>
        <taxon>Alloionematidae</taxon>
        <taxon>Rhabditophanes</taxon>
    </lineage>
</organism>
<sequence length="428" mass="47301">MNQEDDCEPKEYKLSRGSEFRFVSSQELTIELLEGRAELFGTELIKNKRYTFASGKSAAIFTFVGATIEVIGPKDVGYVSDKTPMRVYLDIHARLEKGRSEAMENLNLGRNGRGPRILIAGPVDVGKSTLTKILLNYAVRSGRTPLYVELDVGQGNISVPGTLAALFMETTADILDDYNTKANVTIHFGHTSPASNFDLFKNCLKTLSDLVHRKSMSSNKINASGIIINTCGWVEGEGYESLKIAAQEFEVKSIVVVEHERLYHRLKRDIPAFVNIQSVEKSSGIEARNSDTRRNARTNFINRYFYGSSNFRLSPHSFPINFSDVVLAKIGTEPLPESCLPYGMKVENSKTKVVTIPLTASLKDHILAVTPPGTLADQSLLTTPVAGYVCVTSVDMEKKVLNVLSPQPSLHNKVLIWSDVTFIDDNSA</sequence>
<protein>
    <submittedName>
        <fullName evidence="2">Protein CLP1 homolog</fullName>
    </submittedName>
</protein>
<dbReference type="Proteomes" id="UP000095286">
    <property type="component" value="Unplaced"/>
</dbReference>
<evidence type="ECO:0000313" key="2">
    <source>
        <dbReference type="WBParaSite" id="RSKR_0001018000.1"/>
    </source>
</evidence>
<evidence type="ECO:0000313" key="1">
    <source>
        <dbReference type="Proteomes" id="UP000095286"/>
    </source>
</evidence>